<comment type="caution">
    <text evidence="2">The sequence shown here is derived from an EMBL/GenBank/DDBJ whole genome shotgun (WGS) entry which is preliminary data.</text>
</comment>
<gene>
    <name evidence="2" type="ORF">ILEXP_LOCUS2707</name>
</gene>
<comment type="similarity">
    <text evidence="1">Belongs to the methyltransferase superfamily. Type-7 methyltransferase family.</text>
</comment>
<dbReference type="Gene3D" id="3.40.50.150">
    <property type="entry name" value="Vaccinia Virus protein VP39"/>
    <property type="match status" value="1"/>
</dbReference>
<dbReference type="InterPro" id="IPR005299">
    <property type="entry name" value="MeTrfase_7"/>
</dbReference>
<dbReference type="Proteomes" id="UP001642360">
    <property type="component" value="Unassembled WGS sequence"/>
</dbReference>
<dbReference type="AlphaFoldDB" id="A0ABC8QTB9"/>
<accession>A0ABC8QTB9</accession>
<proteinExistence type="inferred from homology"/>
<dbReference type="InterPro" id="IPR029063">
    <property type="entry name" value="SAM-dependent_MTases_sf"/>
</dbReference>
<dbReference type="PANTHER" id="PTHR31009">
    <property type="entry name" value="S-ADENOSYL-L-METHIONINE:CARBOXYL METHYLTRANSFERASE FAMILY PROTEIN"/>
    <property type="match status" value="1"/>
</dbReference>
<sequence length="131" mass="14461">MDVNEAIFMNGGEQKVISITRPMQVNAVHSLFSEDFHRKKVLNVADLGCTAGPNPLSVILIVKESLQRKCKALNCQPPKLQVYLNDLPGNDFNSLFKDLSRIGEDQKSDVLLPCFVMGAPGSFHGRLFPCS</sequence>
<evidence type="ECO:0000256" key="1">
    <source>
        <dbReference type="ARBA" id="ARBA00007967"/>
    </source>
</evidence>
<dbReference type="SUPFAM" id="SSF53335">
    <property type="entry name" value="S-adenosyl-L-methionine-dependent methyltransferases"/>
    <property type="match status" value="1"/>
</dbReference>
<organism evidence="2 3">
    <name type="scientific">Ilex paraguariensis</name>
    <name type="common">yerba mate</name>
    <dbReference type="NCBI Taxonomy" id="185542"/>
    <lineage>
        <taxon>Eukaryota</taxon>
        <taxon>Viridiplantae</taxon>
        <taxon>Streptophyta</taxon>
        <taxon>Embryophyta</taxon>
        <taxon>Tracheophyta</taxon>
        <taxon>Spermatophyta</taxon>
        <taxon>Magnoliopsida</taxon>
        <taxon>eudicotyledons</taxon>
        <taxon>Gunneridae</taxon>
        <taxon>Pentapetalae</taxon>
        <taxon>asterids</taxon>
        <taxon>campanulids</taxon>
        <taxon>Aquifoliales</taxon>
        <taxon>Aquifoliaceae</taxon>
        <taxon>Ilex</taxon>
    </lineage>
</organism>
<dbReference type="EMBL" id="CAUOFW020000725">
    <property type="protein sequence ID" value="CAK9135745.1"/>
    <property type="molecule type" value="Genomic_DNA"/>
</dbReference>
<keyword evidence="3" id="KW-1185">Reference proteome</keyword>
<protein>
    <submittedName>
        <fullName evidence="2">Uncharacterized protein</fullName>
    </submittedName>
</protein>
<evidence type="ECO:0000313" key="2">
    <source>
        <dbReference type="EMBL" id="CAK9135745.1"/>
    </source>
</evidence>
<reference evidence="2 3" key="1">
    <citation type="submission" date="2024-02" db="EMBL/GenBank/DDBJ databases">
        <authorList>
            <person name="Vignale AGUSTIN F."/>
            <person name="Sosa J E."/>
            <person name="Modenutti C."/>
        </authorList>
    </citation>
    <scope>NUCLEOTIDE SEQUENCE [LARGE SCALE GENOMIC DNA]</scope>
</reference>
<name>A0ABC8QTB9_9AQUA</name>
<evidence type="ECO:0000313" key="3">
    <source>
        <dbReference type="Proteomes" id="UP001642360"/>
    </source>
</evidence>
<dbReference type="Pfam" id="PF03492">
    <property type="entry name" value="Methyltransf_7"/>
    <property type="match status" value="1"/>
</dbReference>